<evidence type="ECO:0000313" key="7">
    <source>
        <dbReference type="EMBL" id="AUW30747.1"/>
    </source>
</evidence>
<dbReference type="PANTHER" id="PTHR31465:SF9">
    <property type="entry name" value="SPHINGOID LONG-CHAIN BASE TRANSPORTER RSB1"/>
    <property type="match status" value="1"/>
</dbReference>
<proteinExistence type="predicted"/>
<name>A0A1Z1C4N4_CLAUC</name>
<keyword evidence="4 5" id="KW-0472">Membrane</keyword>
<evidence type="ECO:0000256" key="3">
    <source>
        <dbReference type="ARBA" id="ARBA00022989"/>
    </source>
</evidence>
<keyword evidence="2 5" id="KW-0812">Transmembrane</keyword>
<feature type="transmembrane region" description="Helical" evidence="5">
    <location>
        <begin position="172"/>
        <end position="192"/>
    </location>
</feature>
<reference evidence="6" key="1">
    <citation type="submission" date="2016-05" db="EMBL/GenBank/DDBJ databases">
        <title>Lichen genome sequencing reveals its rich biosynthetic potential.</title>
        <authorList>
            <person name="Bertrand R.L."/>
            <person name="Abdel-Hameed M."/>
            <person name="Sorensen J.L."/>
        </authorList>
    </citation>
    <scope>NUCLEOTIDE SEQUENCE</scope>
</reference>
<evidence type="ECO:0000256" key="1">
    <source>
        <dbReference type="ARBA" id="ARBA00004141"/>
    </source>
</evidence>
<dbReference type="EMBL" id="KX264279">
    <property type="protein sequence ID" value="ANM86596.1"/>
    <property type="molecule type" value="Genomic_DNA"/>
</dbReference>
<feature type="transmembrane region" description="Helical" evidence="5">
    <location>
        <begin position="299"/>
        <end position="317"/>
    </location>
</feature>
<keyword evidence="3 5" id="KW-1133">Transmembrane helix</keyword>
<dbReference type="AlphaFoldDB" id="A0A1Z1C4N4"/>
<reference evidence="7" key="2">
    <citation type="submission" date="2017-12" db="EMBL/GenBank/DDBJ databases">
        <title>Genome Sequencing Reveals a Rich Biosynthetic Potential.</title>
        <authorList>
            <person name="Bertrand R.L."/>
            <person name="Abdel-Hameed M.E."/>
            <person name="Sorensen J.L."/>
        </authorList>
    </citation>
    <scope>NUCLEOTIDE SEQUENCE</scope>
</reference>
<dbReference type="GO" id="GO:0005886">
    <property type="term" value="C:plasma membrane"/>
    <property type="evidence" value="ECO:0007669"/>
    <property type="project" value="TreeGrafter"/>
</dbReference>
<dbReference type="GO" id="GO:0000324">
    <property type="term" value="C:fungal-type vacuole"/>
    <property type="evidence" value="ECO:0007669"/>
    <property type="project" value="TreeGrafter"/>
</dbReference>
<evidence type="ECO:0000256" key="2">
    <source>
        <dbReference type="ARBA" id="ARBA00022692"/>
    </source>
</evidence>
<evidence type="ECO:0000313" key="6">
    <source>
        <dbReference type="EMBL" id="ANM86596.1"/>
    </source>
</evidence>
<accession>A0A1Z1C4N4</accession>
<feature type="transmembrane region" description="Helical" evidence="5">
    <location>
        <begin position="125"/>
        <end position="151"/>
    </location>
</feature>
<feature type="transmembrane region" description="Helical" evidence="5">
    <location>
        <begin position="74"/>
        <end position="91"/>
    </location>
</feature>
<evidence type="ECO:0000256" key="4">
    <source>
        <dbReference type="ARBA" id="ARBA00023136"/>
    </source>
</evidence>
<dbReference type="InterPro" id="IPR007568">
    <property type="entry name" value="RTA1"/>
</dbReference>
<feature type="transmembrane region" description="Helical" evidence="5">
    <location>
        <begin position="98"/>
        <end position="119"/>
    </location>
</feature>
<comment type="subcellular location">
    <subcellularLocation>
        <location evidence="1">Membrane</location>
        <topology evidence="1">Multi-pass membrane protein</topology>
    </subcellularLocation>
</comment>
<organism evidence="6">
    <name type="scientific">Cladonia uncialis subsp. uncialis</name>
    <dbReference type="NCBI Taxonomy" id="180999"/>
    <lineage>
        <taxon>Eukaryota</taxon>
        <taxon>Fungi</taxon>
        <taxon>Dikarya</taxon>
        <taxon>Ascomycota</taxon>
        <taxon>Pezizomycotina</taxon>
        <taxon>Lecanoromycetes</taxon>
        <taxon>OSLEUM clade</taxon>
        <taxon>Lecanoromycetidae</taxon>
        <taxon>Lecanorales</taxon>
        <taxon>Lecanorineae</taxon>
        <taxon>Cladoniaceae</taxon>
        <taxon>Cladonia</taxon>
    </lineage>
</organism>
<sequence>MGQANPPNYHNVTEHFQAERNITGTALINYALQNPNNDTAVGMAKKYCSIGCTPACPESWQTIFYLPSVGGNSVYLTIFLLILIAQIFLGIRHRTWTFLGGMVPGLLGEIIGYMGRILLWHNPYIMNYFLTYLICLTIAPAFITASIYLCLSRIVTVYGPQHSRLAPRSYTYIFIGCDLFALVLQGAGGGIASTARTHAGSVSGAHVMVAGLAWQVVSMTLFLALWADFAIRVHKARAQGYLKTGQDDSFAVLRDSKSFRLLQVAIALATVMIYIRSIYRIAELQGGFSGKIANNQASFMIFEGPMMIIAVTALTIFHPGRVLGRLWKASGQGMKSAAKYSRNGAYMLDEDQEELK</sequence>
<dbReference type="PANTHER" id="PTHR31465">
    <property type="entry name" value="PROTEIN RTA1-RELATED"/>
    <property type="match status" value="1"/>
</dbReference>
<dbReference type="Pfam" id="PF04479">
    <property type="entry name" value="RTA1"/>
    <property type="match status" value="1"/>
</dbReference>
<protein>
    <recommendedName>
        <fullName evidence="8">RTA1-domain-containing protein</fullName>
    </recommendedName>
</protein>
<dbReference type="EMBL" id="MG777471">
    <property type="protein sequence ID" value="AUW30747.1"/>
    <property type="molecule type" value="Genomic_DNA"/>
</dbReference>
<evidence type="ECO:0008006" key="8">
    <source>
        <dbReference type="Google" id="ProtNLM"/>
    </source>
</evidence>
<feature type="transmembrane region" description="Helical" evidence="5">
    <location>
        <begin position="212"/>
        <end position="231"/>
    </location>
</feature>
<evidence type="ECO:0000256" key="5">
    <source>
        <dbReference type="SAM" id="Phobius"/>
    </source>
</evidence>
<feature type="transmembrane region" description="Helical" evidence="5">
    <location>
        <begin position="261"/>
        <end position="279"/>
    </location>
</feature>